<dbReference type="AlphaFoldDB" id="G4YU42"/>
<evidence type="ECO:0008006" key="3">
    <source>
        <dbReference type="Google" id="ProtNLM"/>
    </source>
</evidence>
<name>G4YU42_PHYSP</name>
<evidence type="ECO:0000313" key="1">
    <source>
        <dbReference type="EMBL" id="EGZ23120.1"/>
    </source>
</evidence>
<keyword evidence="2" id="KW-1185">Reference proteome</keyword>
<dbReference type="RefSeq" id="XP_009518408.1">
    <property type="nucleotide sequence ID" value="XM_009520113.1"/>
</dbReference>
<dbReference type="InParanoid" id="G4YU42"/>
<dbReference type="GeneID" id="20655565"/>
<proteinExistence type="predicted"/>
<accession>G4YU42</accession>
<gene>
    <name evidence="1" type="ORF">PHYSODRAFT_483000</name>
</gene>
<reference evidence="1 2" key="1">
    <citation type="journal article" date="2006" name="Science">
        <title>Phytophthora genome sequences uncover evolutionary origins and mechanisms of pathogenesis.</title>
        <authorList>
            <person name="Tyler B.M."/>
            <person name="Tripathy S."/>
            <person name="Zhang X."/>
            <person name="Dehal P."/>
            <person name="Jiang R.H."/>
            <person name="Aerts A."/>
            <person name="Arredondo F.D."/>
            <person name="Baxter L."/>
            <person name="Bensasson D."/>
            <person name="Beynon J.L."/>
            <person name="Chapman J."/>
            <person name="Damasceno C.M."/>
            <person name="Dorrance A.E."/>
            <person name="Dou D."/>
            <person name="Dickerman A.W."/>
            <person name="Dubchak I.L."/>
            <person name="Garbelotto M."/>
            <person name="Gijzen M."/>
            <person name="Gordon S.G."/>
            <person name="Govers F."/>
            <person name="Grunwald N.J."/>
            <person name="Huang W."/>
            <person name="Ivors K.L."/>
            <person name="Jones R.W."/>
            <person name="Kamoun S."/>
            <person name="Krampis K."/>
            <person name="Lamour K.H."/>
            <person name="Lee M.K."/>
            <person name="McDonald W.H."/>
            <person name="Medina M."/>
            <person name="Meijer H.J."/>
            <person name="Nordberg E.K."/>
            <person name="Maclean D.J."/>
            <person name="Ospina-Giraldo M.D."/>
            <person name="Morris P.F."/>
            <person name="Phuntumart V."/>
            <person name="Putnam N.H."/>
            <person name="Rash S."/>
            <person name="Rose J.K."/>
            <person name="Sakihama Y."/>
            <person name="Salamov A.A."/>
            <person name="Savidor A."/>
            <person name="Scheuring C.F."/>
            <person name="Smith B.M."/>
            <person name="Sobral B.W."/>
            <person name="Terry A."/>
            <person name="Torto-Alalibo T.A."/>
            <person name="Win J."/>
            <person name="Xu Z."/>
            <person name="Zhang H."/>
            <person name="Grigoriev I.V."/>
            <person name="Rokhsar D.S."/>
            <person name="Boore J.L."/>
        </authorList>
    </citation>
    <scope>NUCLEOTIDE SEQUENCE [LARGE SCALE GENOMIC DNA]</scope>
    <source>
        <strain evidence="1 2">P6497</strain>
    </source>
</reference>
<feature type="non-terminal residue" evidence="1">
    <location>
        <position position="1"/>
    </location>
</feature>
<dbReference type="EMBL" id="JH159152">
    <property type="protein sequence ID" value="EGZ23120.1"/>
    <property type="molecule type" value="Genomic_DNA"/>
</dbReference>
<sequence>VGNGSNNAPFIAAIVTKKLLQLADREPSSFVLHLDPTSKLHQATYPVLVIGVSDKVRRFHAVVIVIMSPQMQLHYARTLAALRELRRKSTRRLRFWNLLVRHGAARSA</sequence>
<dbReference type="KEGG" id="psoj:PHYSODRAFT_483000"/>
<organism evidence="1 2">
    <name type="scientific">Phytophthora sojae (strain P6497)</name>
    <name type="common">Soybean stem and root rot agent</name>
    <name type="synonym">Phytophthora megasperma f. sp. glycines</name>
    <dbReference type="NCBI Taxonomy" id="1094619"/>
    <lineage>
        <taxon>Eukaryota</taxon>
        <taxon>Sar</taxon>
        <taxon>Stramenopiles</taxon>
        <taxon>Oomycota</taxon>
        <taxon>Peronosporomycetes</taxon>
        <taxon>Peronosporales</taxon>
        <taxon>Peronosporaceae</taxon>
        <taxon>Phytophthora</taxon>
    </lineage>
</organism>
<dbReference type="Proteomes" id="UP000002640">
    <property type="component" value="Unassembled WGS sequence"/>
</dbReference>
<protein>
    <recommendedName>
        <fullName evidence="3">MULE transposase domain-containing protein</fullName>
    </recommendedName>
</protein>
<evidence type="ECO:0000313" key="2">
    <source>
        <dbReference type="Proteomes" id="UP000002640"/>
    </source>
</evidence>